<gene>
    <name evidence="1" type="ORF">I2501_36480</name>
</gene>
<dbReference type="RefSeq" id="WP_196198370.1">
    <property type="nucleotide sequence ID" value="NZ_JADPRT010000023.1"/>
</dbReference>
<proteinExistence type="predicted"/>
<accession>A0A931BBI0</accession>
<reference evidence="1" key="1">
    <citation type="submission" date="2020-11" db="EMBL/GenBank/DDBJ databases">
        <title>Isolation and identification of active actinomycetes.</title>
        <authorList>
            <person name="Yu B."/>
        </authorList>
    </citation>
    <scope>NUCLEOTIDE SEQUENCE</scope>
    <source>
        <strain evidence="1">NEAU-YB345</strain>
    </source>
</reference>
<dbReference type="Proteomes" id="UP000657385">
    <property type="component" value="Unassembled WGS sequence"/>
</dbReference>
<name>A0A931BBI0_9ACTN</name>
<keyword evidence="2" id="KW-1185">Reference proteome</keyword>
<comment type="caution">
    <text evidence="1">The sequence shown here is derived from an EMBL/GenBank/DDBJ whole genome shotgun (WGS) entry which is preliminary data.</text>
</comment>
<organism evidence="1 2">
    <name type="scientific">Streptacidiphilus fuscans</name>
    <dbReference type="NCBI Taxonomy" id="2789292"/>
    <lineage>
        <taxon>Bacteria</taxon>
        <taxon>Bacillati</taxon>
        <taxon>Actinomycetota</taxon>
        <taxon>Actinomycetes</taxon>
        <taxon>Kitasatosporales</taxon>
        <taxon>Streptomycetaceae</taxon>
        <taxon>Streptacidiphilus</taxon>
    </lineage>
</organism>
<evidence type="ECO:0000313" key="1">
    <source>
        <dbReference type="EMBL" id="MBF9073526.1"/>
    </source>
</evidence>
<dbReference type="EMBL" id="JADPRT010000023">
    <property type="protein sequence ID" value="MBF9073526.1"/>
    <property type="molecule type" value="Genomic_DNA"/>
</dbReference>
<dbReference type="AlphaFoldDB" id="A0A931BBI0"/>
<sequence length="132" mass="14188">MPFAAGVRVVARMDRLARPTGPVLLVRDRLLLTVPAGAAEQLSGLLCWLGWAHLDGVLTAVPAEAPRPVGLRLLRADASPCGEPLARLVDTCADACARVQLERHRRTGVAQPWAFSYASRTLLGTRPRSLTS</sequence>
<evidence type="ECO:0000313" key="2">
    <source>
        <dbReference type="Proteomes" id="UP000657385"/>
    </source>
</evidence>
<protein>
    <submittedName>
        <fullName evidence="1">Uncharacterized protein</fullName>
    </submittedName>
</protein>